<dbReference type="AlphaFoldDB" id="A0A0C3HMC3"/>
<dbReference type="PANTHER" id="PTHR47425:SF2">
    <property type="entry name" value="FARB-RELATED"/>
    <property type="match status" value="1"/>
</dbReference>
<evidence type="ECO:0000256" key="2">
    <source>
        <dbReference type="ARBA" id="ARBA00023242"/>
    </source>
</evidence>
<dbReference type="GO" id="GO:0000981">
    <property type="term" value="F:DNA-binding transcription factor activity, RNA polymerase II-specific"/>
    <property type="evidence" value="ECO:0007669"/>
    <property type="project" value="InterPro"/>
</dbReference>
<keyword evidence="5" id="KW-1185">Reference proteome</keyword>
<dbReference type="InterPro" id="IPR001138">
    <property type="entry name" value="Zn2Cys6_DnaBD"/>
</dbReference>
<dbReference type="SUPFAM" id="SSF57701">
    <property type="entry name" value="Zn2/Cys6 DNA-binding domain"/>
    <property type="match status" value="1"/>
</dbReference>
<reference evidence="4 5" key="1">
    <citation type="submission" date="2014-04" db="EMBL/GenBank/DDBJ databases">
        <authorList>
            <consortium name="DOE Joint Genome Institute"/>
            <person name="Kuo A."/>
            <person name="Martino E."/>
            <person name="Perotto S."/>
            <person name="Kohler A."/>
            <person name="Nagy L.G."/>
            <person name="Floudas D."/>
            <person name="Copeland A."/>
            <person name="Barry K.W."/>
            <person name="Cichocki N."/>
            <person name="Veneault-Fourrey C."/>
            <person name="LaButti K."/>
            <person name="Lindquist E.A."/>
            <person name="Lipzen A."/>
            <person name="Lundell T."/>
            <person name="Morin E."/>
            <person name="Murat C."/>
            <person name="Sun H."/>
            <person name="Tunlid A."/>
            <person name="Henrissat B."/>
            <person name="Grigoriev I.V."/>
            <person name="Hibbett D.S."/>
            <person name="Martin F."/>
            <person name="Nordberg H.P."/>
            <person name="Cantor M.N."/>
            <person name="Hua S.X."/>
        </authorList>
    </citation>
    <scope>NUCLEOTIDE SEQUENCE [LARGE SCALE GENOMIC DNA]</scope>
    <source>
        <strain evidence="4 5">Zn</strain>
    </source>
</reference>
<dbReference type="SMART" id="SM00066">
    <property type="entry name" value="GAL4"/>
    <property type="match status" value="1"/>
</dbReference>
<proteinExistence type="predicted"/>
<dbReference type="HOGENOM" id="CLU_006329_9_4_1"/>
<dbReference type="CDD" id="cd12148">
    <property type="entry name" value="fungal_TF_MHR"/>
    <property type="match status" value="1"/>
</dbReference>
<sequence length="681" mass="76772">RKRAPKACLACRARKVRCDVSLCGEPCMNCRTNGGDCMVVGRPTKYRYIYGIDGEDTGDQVANEKDLRRLEKSWGSSTNVLAQPGFNASPGMLNERLSTEKQSQVSNIQPLSANPAILNGTLLSEICGIFGVEQPQNMPSVYTQHALVEPDDFSQNPSQDIEFLKAQGSFQIPVSPALDEFMRQYFSHVHPHLPLIDESAFWDAFAGKSRGHGHGLDFPISNFTFQAMLFACCSFVPLNVLRDVGFHSIRDARKTLYRRAKLLFDFNGRRSPISTAQGALLLSYSPETHNRKVNSFWLDVAIQHAKDANAHAYDSASGLTDHERIRRKRLFWCCILRDRILPLGVRRPVFITDAHFDFDSCSPLNAKDLENETNNSKVYDPETKRSLAELIGTLCELAIVLTGVIMILSPPNEIPVASASGAEFSRSWMLIQQIRSDLSRWYENANEKFPTPAGLGDTHESVILYTNLMYLYYYSAQMALCHHELFISKLGFKTPSRYPAKPYRIKADLQGAATGITDIMKELLQLRLVKFLPISVVAYIALPLVLNILDVKLSLTKSQCSVRQRRLQIFMEVMKVLQTQYDGTDRISDAIERIIRYLAVNNNVKSIDSYEYSDRHDFNLQNHTVSSTSTASESIVTEWGDVLIRLPTCYLRIVMTMDLVASKGEYPEEADFPLCLQTARL</sequence>
<reference evidence="5" key="2">
    <citation type="submission" date="2015-01" db="EMBL/GenBank/DDBJ databases">
        <title>Evolutionary Origins and Diversification of the Mycorrhizal Mutualists.</title>
        <authorList>
            <consortium name="DOE Joint Genome Institute"/>
            <consortium name="Mycorrhizal Genomics Consortium"/>
            <person name="Kohler A."/>
            <person name="Kuo A."/>
            <person name="Nagy L.G."/>
            <person name="Floudas D."/>
            <person name="Copeland A."/>
            <person name="Barry K.W."/>
            <person name="Cichocki N."/>
            <person name="Veneault-Fourrey C."/>
            <person name="LaButti K."/>
            <person name="Lindquist E.A."/>
            <person name="Lipzen A."/>
            <person name="Lundell T."/>
            <person name="Morin E."/>
            <person name="Murat C."/>
            <person name="Riley R."/>
            <person name="Ohm R."/>
            <person name="Sun H."/>
            <person name="Tunlid A."/>
            <person name="Henrissat B."/>
            <person name="Grigoriev I.V."/>
            <person name="Hibbett D.S."/>
            <person name="Martin F."/>
        </authorList>
    </citation>
    <scope>NUCLEOTIDE SEQUENCE [LARGE SCALE GENOMIC DNA]</scope>
    <source>
        <strain evidence="5">Zn</strain>
    </source>
</reference>
<name>A0A0C3HMC3_OIDMZ</name>
<evidence type="ECO:0000259" key="3">
    <source>
        <dbReference type="PROSITE" id="PS50048"/>
    </source>
</evidence>
<keyword evidence="2" id="KW-0539">Nucleus</keyword>
<dbReference type="PANTHER" id="PTHR47425">
    <property type="entry name" value="FARB-RELATED"/>
    <property type="match status" value="1"/>
</dbReference>
<evidence type="ECO:0000313" key="5">
    <source>
        <dbReference type="Proteomes" id="UP000054321"/>
    </source>
</evidence>
<dbReference type="InterPro" id="IPR036864">
    <property type="entry name" value="Zn2-C6_fun-type_DNA-bd_sf"/>
</dbReference>
<dbReference type="PROSITE" id="PS50048">
    <property type="entry name" value="ZN2_CY6_FUNGAL_2"/>
    <property type="match status" value="1"/>
</dbReference>
<dbReference type="CDD" id="cd00067">
    <property type="entry name" value="GAL4"/>
    <property type="match status" value="1"/>
</dbReference>
<dbReference type="Proteomes" id="UP000054321">
    <property type="component" value="Unassembled WGS sequence"/>
</dbReference>
<dbReference type="Pfam" id="PF04082">
    <property type="entry name" value="Fungal_trans"/>
    <property type="match status" value="1"/>
</dbReference>
<dbReference type="InParanoid" id="A0A0C3HMC3"/>
<protein>
    <recommendedName>
        <fullName evidence="3">Zn(2)-C6 fungal-type domain-containing protein</fullName>
    </recommendedName>
</protein>
<keyword evidence="1" id="KW-0479">Metal-binding</keyword>
<organism evidence="4 5">
    <name type="scientific">Oidiodendron maius (strain Zn)</name>
    <dbReference type="NCBI Taxonomy" id="913774"/>
    <lineage>
        <taxon>Eukaryota</taxon>
        <taxon>Fungi</taxon>
        <taxon>Dikarya</taxon>
        <taxon>Ascomycota</taxon>
        <taxon>Pezizomycotina</taxon>
        <taxon>Leotiomycetes</taxon>
        <taxon>Leotiomycetes incertae sedis</taxon>
        <taxon>Myxotrichaceae</taxon>
        <taxon>Oidiodendron</taxon>
    </lineage>
</organism>
<dbReference type="InterPro" id="IPR052761">
    <property type="entry name" value="Fungal_Detox/Toxin_TFs"/>
</dbReference>
<feature type="non-terminal residue" evidence="4">
    <location>
        <position position="1"/>
    </location>
</feature>
<dbReference type="GO" id="GO:0006351">
    <property type="term" value="P:DNA-templated transcription"/>
    <property type="evidence" value="ECO:0007669"/>
    <property type="project" value="InterPro"/>
</dbReference>
<dbReference type="EMBL" id="KN832873">
    <property type="protein sequence ID" value="KIN03492.1"/>
    <property type="molecule type" value="Genomic_DNA"/>
</dbReference>
<dbReference type="Gene3D" id="4.10.240.10">
    <property type="entry name" value="Zn(2)-C6 fungal-type DNA-binding domain"/>
    <property type="match status" value="1"/>
</dbReference>
<feature type="domain" description="Zn(2)-C6 fungal-type" evidence="3">
    <location>
        <begin position="7"/>
        <end position="39"/>
    </location>
</feature>
<dbReference type="OrthoDB" id="4161332at2759"/>
<dbReference type="InterPro" id="IPR007219">
    <property type="entry name" value="XnlR_reg_dom"/>
</dbReference>
<dbReference type="PROSITE" id="PS00463">
    <property type="entry name" value="ZN2_CY6_FUNGAL_1"/>
    <property type="match status" value="1"/>
</dbReference>
<dbReference type="Pfam" id="PF00172">
    <property type="entry name" value="Zn_clus"/>
    <property type="match status" value="1"/>
</dbReference>
<dbReference type="STRING" id="913774.A0A0C3HMC3"/>
<dbReference type="GO" id="GO:0003677">
    <property type="term" value="F:DNA binding"/>
    <property type="evidence" value="ECO:0007669"/>
    <property type="project" value="InterPro"/>
</dbReference>
<feature type="non-terminal residue" evidence="4">
    <location>
        <position position="681"/>
    </location>
</feature>
<evidence type="ECO:0000256" key="1">
    <source>
        <dbReference type="ARBA" id="ARBA00022723"/>
    </source>
</evidence>
<accession>A0A0C3HMC3</accession>
<gene>
    <name evidence="4" type="ORF">OIDMADRAFT_76080</name>
</gene>
<dbReference type="GO" id="GO:0008270">
    <property type="term" value="F:zinc ion binding"/>
    <property type="evidence" value="ECO:0007669"/>
    <property type="project" value="InterPro"/>
</dbReference>
<evidence type="ECO:0000313" key="4">
    <source>
        <dbReference type="EMBL" id="KIN03492.1"/>
    </source>
</evidence>